<dbReference type="Pfam" id="PF00082">
    <property type="entry name" value="Peptidase_S8"/>
    <property type="match status" value="1"/>
</dbReference>
<accession>A0A0G4FQP3</accession>
<comment type="catalytic activity">
    <reaction evidence="6">
        <text>Hydrolysis of proteins with broad specificity for peptide bonds, and a preference for a large uncharged residue in P1. Hydrolyzes peptide amides.</text>
        <dbReference type="EC" id="3.4.21.62"/>
    </reaction>
</comment>
<dbReference type="PhylomeDB" id="A0A0G4FQP3"/>
<comment type="caution">
    <text evidence="8">Lacks conserved residue(s) required for the propagation of feature annotation.</text>
</comment>
<evidence type="ECO:0000256" key="4">
    <source>
        <dbReference type="ARBA" id="ARBA00022825"/>
    </source>
</evidence>
<dbReference type="Gene3D" id="3.40.50.200">
    <property type="entry name" value="Peptidase S8/S53 domain"/>
    <property type="match status" value="1"/>
</dbReference>
<evidence type="ECO:0000259" key="10">
    <source>
        <dbReference type="Pfam" id="PF00082"/>
    </source>
</evidence>
<dbReference type="SUPFAM" id="SSF52743">
    <property type="entry name" value="Subtilisin-like"/>
    <property type="match status" value="1"/>
</dbReference>
<dbReference type="PROSITE" id="PS51892">
    <property type="entry name" value="SUBTILASE"/>
    <property type="match status" value="1"/>
</dbReference>
<dbReference type="EMBL" id="CDMY01000483">
    <property type="protein sequence ID" value="CEM16776.1"/>
    <property type="molecule type" value="Genomic_DNA"/>
</dbReference>
<dbReference type="InterPro" id="IPR000209">
    <property type="entry name" value="Peptidase_S8/S53_dom"/>
</dbReference>
<dbReference type="GO" id="GO:0004252">
    <property type="term" value="F:serine-type endopeptidase activity"/>
    <property type="evidence" value="ECO:0007669"/>
    <property type="project" value="UniProtKB-EC"/>
</dbReference>
<dbReference type="GO" id="GO:0006508">
    <property type="term" value="P:proteolysis"/>
    <property type="evidence" value="ECO:0007669"/>
    <property type="project" value="UniProtKB-KW"/>
</dbReference>
<dbReference type="PROSITE" id="PS00137">
    <property type="entry name" value="SUBTILASE_HIS"/>
    <property type="match status" value="1"/>
</dbReference>
<feature type="compositionally biased region" description="Polar residues" evidence="9">
    <location>
        <begin position="400"/>
        <end position="412"/>
    </location>
</feature>
<dbReference type="InParanoid" id="A0A0G4FQP3"/>
<name>A0A0G4FQP3_VITBC</name>
<evidence type="ECO:0000256" key="9">
    <source>
        <dbReference type="SAM" id="MobiDB-lite"/>
    </source>
</evidence>
<dbReference type="PROSITE" id="PS00138">
    <property type="entry name" value="SUBTILASE_SER"/>
    <property type="match status" value="1"/>
</dbReference>
<keyword evidence="3" id="KW-0378">Hydrolase</keyword>
<dbReference type="OrthoDB" id="531541at2759"/>
<organism evidence="11 12">
    <name type="scientific">Vitrella brassicaformis (strain CCMP3155)</name>
    <dbReference type="NCBI Taxonomy" id="1169540"/>
    <lineage>
        <taxon>Eukaryota</taxon>
        <taxon>Sar</taxon>
        <taxon>Alveolata</taxon>
        <taxon>Colpodellida</taxon>
        <taxon>Vitrellaceae</taxon>
        <taxon>Vitrella</taxon>
    </lineage>
</organism>
<keyword evidence="2" id="KW-0645">Protease</keyword>
<reference evidence="11 12" key="1">
    <citation type="submission" date="2014-11" db="EMBL/GenBank/DDBJ databases">
        <authorList>
            <person name="Zhu J."/>
            <person name="Qi W."/>
            <person name="Song R."/>
        </authorList>
    </citation>
    <scope>NUCLEOTIDE SEQUENCE [LARGE SCALE GENOMIC DNA]</scope>
</reference>
<evidence type="ECO:0000256" key="3">
    <source>
        <dbReference type="ARBA" id="ARBA00022801"/>
    </source>
</evidence>
<evidence type="ECO:0000256" key="5">
    <source>
        <dbReference type="ARBA" id="ARBA00023145"/>
    </source>
</evidence>
<dbReference type="STRING" id="1169540.A0A0G4FQP3"/>
<evidence type="ECO:0000256" key="6">
    <source>
        <dbReference type="ARBA" id="ARBA00023529"/>
    </source>
</evidence>
<dbReference type="PANTHER" id="PTHR43399">
    <property type="entry name" value="SUBTILISIN-RELATED"/>
    <property type="match status" value="1"/>
</dbReference>
<feature type="compositionally biased region" description="Low complexity" evidence="9">
    <location>
        <begin position="413"/>
        <end position="429"/>
    </location>
</feature>
<comment type="similarity">
    <text evidence="1 8">Belongs to the peptidase S8 family.</text>
</comment>
<dbReference type="PRINTS" id="PR00723">
    <property type="entry name" value="SUBTILISIN"/>
</dbReference>
<evidence type="ECO:0000256" key="7">
    <source>
        <dbReference type="ARBA" id="ARBA00023619"/>
    </source>
</evidence>
<proteinExistence type="inferred from homology"/>
<dbReference type="PANTHER" id="PTHR43399:SF4">
    <property type="entry name" value="CELL WALL-ASSOCIATED PROTEASE"/>
    <property type="match status" value="1"/>
</dbReference>
<dbReference type="InterPro" id="IPR051048">
    <property type="entry name" value="Peptidase_S8/S53_subtilisin"/>
</dbReference>
<evidence type="ECO:0000256" key="8">
    <source>
        <dbReference type="PROSITE-ProRule" id="PRU01240"/>
    </source>
</evidence>
<protein>
    <recommendedName>
        <fullName evidence="7">subtilisin</fullName>
        <ecNumber evidence="7">3.4.21.62</ecNumber>
    </recommendedName>
</protein>
<evidence type="ECO:0000313" key="12">
    <source>
        <dbReference type="Proteomes" id="UP000041254"/>
    </source>
</evidence>
<feature type="region of interest" description="Disordered" evidence="9">
    <location>
        <begin position="400"/>
        <end position="492"/>
    </location>
</feature>
<dbReference type="InterPro" id="IPR015500">
    <property type="entry name" value="Peptidase_S8_subtilisin-rel"/>
</dbReference>
<evidence type="ECO:0000313" key="11">
    <source>
        <dbReference type="EMBL" id="CEM16776.1"/>
    </source>
</evidence>
<evidence type="ECO:0000256" key="2">
    <source>
        <dbReference type="ARBA" id="ARBA00022670"/>
    </source>
</evidence>
<dbReference type="EC" id="3.4.21.62" evidence="7"/>
<feature type="domain" description="Peptidase S8/S53" evidence="10">
    <location>
        <begin position="2"/>
        <end position="181"/>
    </location>
</feature>
<dbReference type="InterPro" id="IPR036852">
    <property type="entry name" value="Peptidase_S8/S53_dom_sf"/>
</dbReference>
<dbReference type="InterPro" id="IPR022398">
    <property type="entry name" value="Peptidase_S8_His-AS"/>
</dbReference>
<keyword evidence="5" id="KW-0865">Zymogen</keyword>
<dbReference type="InterPro" id="IPR023828">
    <property type="entry name" value="Peptidase_S8_Ser-AS"/>
</dbReference>
<evidence type="ECO:0000256" key="1">
    <source>
        <dbReference type="ARBA" id="ARBA00011073"/>
    </source>
</evidence>
<dbReference type="VEuPathDB" id="CryptoDB:Vbra_2527"/>
<sequence length="613" mass="66115">MDDAGHGTHVAGVIAAKGNNGAEVSGVAWKGQIMALKFLAADGSDLMSDAIEALEYAVDHGAHVTSNSWGGARFSSALYNAIVANMKVNQLFICAAGRQQDDVMPDFPATFGIPNMVTITAHDEVGNKTIHLAAPGANIISTVPPSLFNESLYTANGTSMAVPHVTGAVALMLAVNPDLTSGTSLSENDTFLTVTEKRLNDVTGDHANDFEVLPPKGMIVSVSPNQESHLVKVRCIPSKSGTRTATLHLATNEGSPAGRDKTLTLQASGIASYSTQPTPTKSRSRANEDAVKGLIYCVQLGMDTQMTTAPDYVMTTGDFFLFGNKTAENKLTFESGERKTEVALPFPVPYFGGIYSTMKVSLDGSILLDYDVVINGYASSELSTTDGVYVEVDEYTGAEPSTSRWCSRRTSMASRTPTLSTRRATSTSRSDSRAPPHKAVSATSAYPTHGHRYPIHAHLSTPLDDHGRHAPRNHPAQGADRTQNQPTETDGLQVCHTDPDACDLSRTLWQGGQRVLYLNTNDTFMRLPLEFKVRERRSPPRAKTPCCTSTGTRRRSCWCRVTSQNAATCARQCPEETICKSFDFEQLSSCKMTRSTKDDDPTKFVTPTGRKGA</sequence>
<keyword evidence="12" id="KW-1185">Reference proteome</keyword>
<dbReference type="AlphaFoldDB" id="A0A0G4FQP3"/>
<keyword evidence="4" id="KW-0720">Serine protease</keyword>
<feature type="compositionally biased region" description="Polar residues" evidence="9">
    <location>
        <begin position="480"/>
        <end position="490"/>
    </location>
</feature>
<gene>
    <name evidence="11" type="ORF">Vbra_2527</name>
</gene>
<dbReference type="Proteomes" id="UP000041254">
    <property type="component" value="Unassembled WGS sequence"/>
</dbReference>